<dbReference type="PROSITE" id="PS52016">
    <property type="entry name" value="TONB_DEPENDENT_REC_3"/>
    <property type="match status" value="1"/>
</dbReference>
<dbReference type="Pfam" id="PF13715">
    <property type="entry name" value="CarbopepD_reg_2"/>
    <property type="match status" value="1"/>
</dbReference>
<dbReference type="InterPro" id="IPR008969">
    <property type="entry name" value="CarboxyPept-like_regulatory"/>
</dbReference>
<dbReference type="EMBL" id="WNXC01000009">
    <property type="protein sequence ID" value="MBB2151385.1"/>
    <property type="molecule type" value="Genomic_DNA"/>
</dbReference>
<dbReference type="SUPFAM" id="SSF49464">
    <property type="entry name" value="Carboxypeptidase regulatory domain-like"/>
    <property type="match status" value="1"/>
</dbReference>
<dbReference type="Proteomes" id="UP000636110">
    <property type="component" value="Unassembled WGS sequence"/>
</dbReference>
<evidence type="ECO:0000256" key="5">
    <source>
        <dbReference type="ARBA" id="ARBA00023136"/>
    </source>
</evidence>
<dbReference type="SUPFAM" id="SSF56935">
    <property type="entry name" value="Porins"/>
    <property type="match status" value="1"/>
</dbReference>
<dbReference type="Pfam" id="PF07715">
    <property type="entry name" value="Plug"/>
    <property type="match status" value="1"/>
</dbReference>
<reference evidence="10 11" key="1">
    <citation type="submission" date="2019-11" db="EMBL/GenBank/DDBJ databases">
        <title>Description of Pedobacter sp. LMG 31462T.</title>
        <authorList>
            <person name="Carlier A."/>
            <person name="Qi S."/>
            <person name="Vandamme P."/>
        </authorList>
    </citation>
    <scope>NUCLEOTIDE SEQUENCE [LARGE SCALE GENOMIC DNA]</scope>
    <source>
        <strain evidence="10 11">LMG 31462</strain>
    </source>
</reference>
<sequence length="1124" mass="124896">MNFYFTSLCRPPAGLAKILLIMKLIIVLLTAGFLQVNASTYGQSITLKKKDATLLSIFKEIRKQAGYDFIYSDRMIANAKVIDVDFKQVSVVEALDKVFLNQPFVYEIDKKVIVVKAVSAVVKDRIITGKITDEHNNVLSGVSVKSQKTNTVTKTDKDGNYAIKITDNADALSFTYIGYETKVMPVTDRTVINVLLRTTVSKLEDVVITGTGIDRKKESFTGATAIFSGAELKTVGNNNIIASLKALDPSFVVLDNQTMGSNPNVLPDIEIRGKTSVNGLSLKDAFGVQPNQPLFILDGFETTLQIIVDLDMNTVGSVTILKDAASTALYGSKASNGVVVIETLKPKEGKMQFSFTNDMRVNTPDLSVYNMMNAPEKLEFERLSGKYIMATDVAQQLVLDSIYNGHQRRIASGVDTYWLNEPVRTVVSQNISIAANGGDPVFRYGVGFNYKMEPGVMKGSNRDSWGGNVNLIYRKSKVNINNSIFFRGNSSNESPYGRFSDFVNANPYYEKNTTDRFLDQSRTFASEFVTTALNIPNPLYNASLPFRSVGTGMELQNNFNLIYDIVSKLKFNAGFQISKAVSDREVYTSPDHTQFASKTFTQRGLYSNNSIDRSSMSANGLLTYGNVFAEKHSLTANLRGQMSISKNSSETFIAQGFPSGAAPSLRFAYGYAANSRPTANKSEYRSINAVGSVNYAYDMRYLFDASYRIDGSTAFGSVNPFSPYWSSGIGWNIHKESFMKNFKVLNRLKVYSNVGVTGNQNMGTILSSSIYTYLKTYNQYGQGLELDRVGNPDLLAQKTTQISSGLEFGLFNDRLTGYLTSYKKKTVDMVVALDYPTSSGVANYQANIGNLTTNGYELRLSYAIINNYAKRIVWRTTLTGATLNSTYGGFGNSLENLNKKLQNTEKSENFNTQKSVLTLERFRDGYSPYDLWAVRSLGIDPATGREMFLADDGSHTLDYNSVKKTVVGSGKPVLEGVFTNSFNYKGLSLSVMMRYKLKGDVFNQALLQKVENITYQGIANNQDKRALYDRWKNPGDISQFRGISLTTTTEISSRFIQNESVLSCESISMGYTFTDNHWLKNMGLRTLNLSGYTNDIFRFSTVKRERGIDYPFARSVSLSLRASF</sequence>
<dbReference type="Gene3D" id="2.40.170.20">
    <property type="entry name" value="TonB-dependent receptor, beta-barrel domain"/>
    <property type="match status" value="1"/>
</dbReference>
<dbReference type="Pfam" id="PF07660">
    <property type="entry name" value="STN"/>
    <property type="match status" value="1"/>
</dbReference>
<evidence type="ECO:0000259" key="9">
    <source>
        <dbReference type="Pfam" id="PF07715"/>
    </source>
</evidence>
<gene>
    <name evidence="10" type="ORF">GM920_20965</name>
</gene>
<evidence type="ECO:0000313" key="11">
    <source>
        <dbReference type="Proteomes" id="UP000636110"/>
    </source>
</evidence>
<evidence type="ECO:0000259" key="8">
    <source>
        <dbReference type="Pfam" id="PF07660"/>
    </source>
</evidence>
<evidence type="ECO:0000256" key="2">
    <source>
        <dbReference type="ARBA" id="ARBA00022448"/>
    </source>
</evidence>
<dbReference type="NCBIfam" id="TIGR04056">
    <property type="entry name" value="OMP_RagA_SusC"/>
    <property type="match status" value="1"/>
</dbReference>
<dbReference type="Gene3D" id="2.60.40.1120">
    <property type="entry name" value="Carboxypeptidase-like, regulatory domain"/>
    <property type="match status" value="1"/>
</dbReference>
<feature type="domain" description="Secretin/TonB short N-terminal" evidence="8">
    <location>
        <begin position="67"/>
        <end position="116"/>
    </location>
</feature>
<dbReference type="InterPro" id="IPR036942">
    <property type="entry name" value="Beta-barrel_TonB_sf"/>
</dbReference>
<evidence type="ECO:0000256" key="4">
    <source>
        <dbReference type="ARBA" id="ARBA00022692"/>
    </source>
</evidence>
<keyword evidence="2 7" id="KW-0813">Transport</keyword>
<comment type="similarity">
    <text evidence="7">Belongs to the TonB-dependent receptor family.</text>
</comment>
<keyword evidence="4 7" id="KW-0812">Transmembrane</keyword>
<keyword evidence="5 7" id="KW-0472">Membrane</keyword>
<keyword evidence="11" id="KW-1185">Reference proteome</keyword>
<keyword evidence="6 7" id="KW-0998">Cell outer membrane</keyword>
<evidence type="ECO:0000256" key="6">
    <source>
        <dbReference type="ARBA" id="ARBA00023237"/>
    </source>
</evidence>
<evidence type="ECO:0000256" key="1">
    <source>
        <dbReference type="ARBA" id="ARBA00004571"/>
    </source>
</evidence>
<dbReference type="InterPro" id="IPR039426">
    <property type="entry name" value="TonB-dep_rcpt-like"/>
</dbReference>
<comment type="caution">
    <text evidence="10">The sequence shown here is derived from an EMBL/GenBank/DDBJ whole genome shotgun (WGS) entry which is preliminary data.</text>
</comment>
<accession>A0ABR6F1H6</accession>
<name>A0ABR6F1H6_9SPHI</name>
<dbReference type="InterPro" id="IPR023996">
    <property type="entry name" value="TonB-dep_OMP_SusC/RagA"/>
</dbReference>
<dbReference type="InterPro" id="IPR011662">
    <property type="entry name" value="Secretin/TonB_short_N"/>
</dbReference>
<dbReference type="Gene3D" id="2.170.130.10">
    <property type="entry name" value="TonB-dependent receptor, plug domain"/>
    <property type="match status" value="1"/>
</dbReference>
<proteinExistence type="inferred from homology"/>
<dbReference type="InterPro" id="IPR037066">
    <property type="entry name" value="Plug_dom_sf"/>
</dbReference>
<evidence type="ECO:0000256" key="3">
    <source>
        <dbReference type="ARBA" id="ARBA00022452"/>
    </source>
</evidence>
<feature type="domain" description="TonB-dependent receptor plug" evidence="9">
    <location>
        <begin position="217"/>
        <end position="338"/>
    </location>
</feature>
<organism evidence="10 11">
    <name type="scientific">Pedobacter gandavensis</name>
    <dbReference type="NCBI Taxonomy" id="2679963"/>
    <lineage>
        <taxon>Bacteria</taxon>
        <taxon>Pseudomonadati</taxon>
        <taxon>Bacteroidota</taxon>
        <taxon>Sphingobacteriia</taxon>
        <taxon>Sphingobacteriales</taxon>
        <taxon>Sphingobacteriaceae</taxon>
        <taxon>Pedobacter</taxon>
    </lineage>
</organism>
<keyword evidence="3 7" id="KW-1134">Transmembrane beta strand</keyword>
<dbReference type="InterPro" id="IPR012910">
    <property type="entry name" value="Plug_dom"/>
</dbReference>
<comment type="subcellular location">
    <subcellularLocation>
        <location evidence="1 7">Cell outer membrane</location>
        <topology evidence="1 7">Multi-pass membrane protein</topology>
    </subcellularLocation>
</comment>
<protein>
    <submittedName>
        <fullName evidence="10">SusC/RagA family TonB-linked outer membrane protein</fullName>
    </submittedName>
</protein>
<evidence type="ECO:0000313" key="10">
    <source>
        <dbReference type="EMBL" id="MBB2151385.1"/>
    </source>
</evidence>
<evidence type="ECO:0000256" key="7">
    <source>
        <dbReference type="PROSITE-ProRule" id="PRU01360"/>
    </source>
</evidence>